<dbReference type="Gramene" id="OMO50754">
    <property type="protein sequence ID" value="OMO50754"/>
    <property type="gene ID" value="CCACVL1_30277"/>
</dbReference>
<name>A0A1R3FY35_COCAP</name>
<dbReference type="AlphaFoldDB" id="A0A1R3FY35"/>
<evidence type="ECO:0000313" key="1">
    <source>
        <dbReference type="EMBL" id="OMO50754.1"/>
    </source>
</evidence>
<comment type="caution">
    <text evidence="1">The sequence shown here is derived from an EMBL/GenBank/DDBJ whole genome shotgun (WGS) entry which is preliminary data.</text>
</comment>
<proteinExistence type="predicted"/>
<evidence type="ECO:0000313" key="2">
    <source>
        <dbReference type="Proteomes" id="UP000188268"/>
    </source>
</evidence>
<organism evidence="1 2">
    <name type="scientific">Corchorus capsularis</name>
    <name type="common">Jute</name>
    <dbReference type="NCBI Taxonomy" id="210143"/>
    <lineage>
        <taxon>Eukaryota</taxon>
        <taxon>Viridiplantae</taxon>
        <taxon>Streptophyta</taxon>
        <taxon>Embryophyta</taxon>
        <taxon>Tracheophyta</taxon>
        <taxon>Spermatophyta</taxon>
        <taxon>Magnoliopsida</taxon>
        <taxon>eudicotyledons</taxon>
        <taxon>Gunneridae</taxon>
        <taxon>Pentapetalae</taxon>
        <taxon>rosids</taxon>
        <taxon>malvids</taxon>
        <taxon>Malvales</taxon>
        <taxon>Malvaceae</taxon>
        <taxon>Grewioideae</taxon>
        <taxon>Apeibeae</taxon>
        <taxon>Corchorus</taxon>
    </lineage>
</organism>
<reference evidence="1 2" key="1">
    <citation type="submission" date="2013-09" db="EMBL/GenBank/DDBJ databases">
        <title>Corchorus capsularis genome sequencing.</title>
        <authorList>
            <person name="Alam M."/>
            <person name="Haque M.S."/>
            <person name="Islam M.S."/>
            <person name="Emdad E.M."/>
            <person name="Islam M.M."/>
            <person name="Ahmed B."/>
            <person name="Halim A."/>
            <person name="Hossen Q.M.M."/>
            <person name="Hossain M.Z."/>
            <person name="Ahmed R."/>
            <person name="Khan M.M."/>
            <person name="Islam R."/>
            <person name="Rashid M.M."/>
            <person name="Khan S.A."/>
            <person name="Rahman M.S."/>
            <person name="Alam M."/>
        </authorList>
    </citation>
    <scope>NUCLEOTIDE SEQUENCE [LARGE SCALE GENOMIC DNA]</scope>
    <source>
        <strain evidence="2">cv. CVL-1</strain>
        <tissue evidence="1">Whole seedling</tissue>
    </source>
</reference>
<accession>A0A1R3FY35</accession>
<dbReference type="Proteomes" id="UP000188268">
    <property type="component" value="Unassembled WGS sequence"/>
</dbReference>
<keyword evidence="2" id="KW-1185">Reference proteome</keyword>
<sequence length="34" mass="4017">MKKGERRLKLLGEDEDLSQLIWDRVDLEVMSAKN</sequence>
<gene>
    <name evidence="1" type="ORF">CCACVL1_30277</name>
</gene>
<protein>
    <submittedName>
        <fullName evidence="1">Uncharacterized protein</fullName>
    </submittedName>
</protein>
<dbReference type="EMBL" id="AWWV01016040">
    <property type="protein sequence ID" value="OMO50754.1"/>
    <property type="molecule type" value="Genomic_DNA"/>
</dbReference>